<name>A0A652YRU7_NOCGL</name>
<proteinExistence type="predicted"/>
<keyword evidence="1" id="KW-0472">Membrane</keyword>
<keyword evidence="1" id="KW-0812">Transmembrane</keyword>
<evidence type="ECO:0000256" key="1">
    <source>
        <dbReference type="SAM" id="Phobius"/>
    </source>
</evidence>
<dbReference type="AlphaFoldDB" id="A0A652YRU7"/>
<feature type="transmembrane region" description="Helical" evidence="1">
    <location>
        <begin position="42"/>
        <end position="62"/>
    </location>
</feature>
<feature type="transmembrane region" description="Helical" evidence="1">
    <location>
        <begin position="15"/>
        <end position="36"/>
    </location>
</feature>
<reference evidence="2" key="1">
    <citation type="submission" date="2019-07" db="EMBL/GenBank/DDBJ databases">
        <title>Genomic Encyclopedia of Type Strains, Phase IV (KMG-IV): sequencing the most valuable type-strain genomes for metagenomic binning, comparative biology and taxonomic classification.</title>
        <authorList>
            <person name="Goeker M."/>
        </authorList>
    </citation>
    <scope>NUCLEOTIDE SEQUENCE</scope>
    <source>
        <strain evidence="2">DSM 44596</strain>
    </source>
</reference>
<keyword evidence="1" id="KW-1133">Transmembrane helix</keyword>
<accession>A0A652YRU7</accession>
<dbReference type="EMBL" id="VNIQ01000003">
    <property type="protein sequence ID" value="TYQ05264.1"/>
    <property type="molecule type" value="Genomic_DNA"/>
</dbReference>
<gene>
    <name evidence="2" type="ORF">FNL38_103615</name>
</gene>
<sequence length="72" mass="7876">MVHMRRASRAQRMELIAGFISVFALMALISAVVSIVKGDPGVTPSLVLLGCVIALGFAYRGYRKAVRAERRQ</sequence>
<evidence type="ECO:0000313" key="2">
    <source>
        <dbReference type="EMBL" id="TYQ05264.1"/>
    </source>
</evidence>
<organism evidence="2">
    <name type="scientific">Nocardia globerula</name>
    <dbReference type="NCBI Taxonomy" id="1818"/>
    <lineage>
        <taxon>Bacteria</taxon>
        <taxon>Bacillati</taxon>
        <taxon>Actinomycetota</taxon>
        <taxon>Actinomycetes</taxon>
        <taxon>Mycobacteriales</taxon>
        <taxon>Nocardiaceae</taxon>
        <taxon>Nocardia</taxon>
    </lineage>
</organism>
<comment type="caution">
    <text evidence="2">The sequence shown here is derived from an EMBL/GenBank/DDBJ whole genome shotgun (WGS) entry which is preliminary data.</text>
</comment>
<protein>
    <submittedName>
        <fullName evidence="2">Uncharacterized protein</fullName>
    </submittedName>
</protein>